<dbReference type="Pfam" id="PF10442">
    <property type="entry name" value="FIST_C"/>
    <property type="match status" value="1"/>
</dbReference>
<gene>
    <name evidence="3" type="ORF">C7H79_16685</name>
</gene>
<organism evidence="3 4">
    <name type="scientific">Nitrosomonas supralitoralis</name>
    <dbReference type="NCBI Taxonomy" id="2116706"/>
    <lineage>
        <taxon>Bacteria</taxon>
        <taxon>Pseudomonadati</taxon>
        <taxon>Pseudomonadota</taxon>
        <taxon>Betaproteobacteria</taxon>
        <taxon>Nitrosomonadales</taxon>
        <taxon>Nitrosomonadaceae</taxon>
        <taxon>Nitrosomonas</taxon>
    </lineage>
</organism>
<evidence type="ECO:0000259" key="2">
    <source>
        <dbReference type="SMART" id="SM01204"/>
    </source>
</evidence>
<name>A0A2P7NQV5_9PROT</name>
<reference evidence="3 4" key="1">
    <citation type="submission" date="2018-03" db="EMBL/GenBank/DDBJ databases">
        <title>Draft genome of Nitrosomonas supralitoralis APG5.</title>
        <authorList>
            <person name="Urakawa H."/>
            <person name="Lopez J.V."/>
        </authorList>
    </citation>
    <scope>NUCLEOTIDE SEQUENCE [LARGE SCALE GENOMIC DNA]</scope>
    <source>
        <strain evidence="3 4">APG5</strain>
    </source>
</reference>
<evidence type="ECO:0000259" key="1">
    <source>
        <dbReference type="SMART" id="SM00897"/>
    </source>
</evidence>
<dbReference type="Proteomes" id="UP000241912">
    <property type="component" value="Unassembled WGS sequence"/>
</dbReference>
<dbReference type="RefSeq" id="WP_106708366.1">
    <property type="nucleotide sequence ID" value="NZ_PXXU01000118.1"/>
</dbReference>
<dbReference type="InterPro" id="IPR013702">
    <property type="entry name" value="FIST_domain_N"/>
</dbReference>
<dbReference type="AlphaFoldDB" id="A0A2P7NQV5"/>
<feature type="domain" description="FIST C-domain" evidence="2">
    <location>
        <begin position="229"/>
        <end position="369"/>
    </location>
</feature>
<comment type="caution">
    <text evidence="3">The sequence shown here is derived from an EMBL/GenBank/DDBJ whole genome shotgun (WGS) entry which is preliminary data.</text>
</comment>
<evidence type="ECO:0000313" key="3">
    <source>
        <dbReference type="EMBL" id="PSJ15866.1"/>
    </source>
</evidence>
<dbReference type="EMBL" id="PXXU01000118">
    <property type="protein sequence ID" value="PSJ15866.1"/>
    <property type="molecule type" value="Genomic_DNA"/>
</dbReference>
<protein>
    <submittedName>
        <fullName evidence="3">FIST domain protein</fullName>
    </submittedName>
</protein>
<proteinExistence type="predicted"/>
<dbReference type="SMART" id="SM01204">
    <property type="entry name" value="FIST_C"/>
    <property type="match status" value="1"/>
</dbReference>
<keyword evidence="4" id="KW-1185">Reference proteome</keyword>
<dbReference type="PANTHER" id="PTHR40252:SF2">
    <property type="entry name" value="BLR0328 PROTEIN"/>
    <property type="match status" value="1"/>
</dbReference>
<dbReference type="OrthoDB" id="9770435at2"/>
<dbReference type="Pfam" id="PF08495">
    <property type="entry name" value="FIST"/>
    <property type="match status" value="1"/>
</dbReference>
<accession>A0A2P7NQV5</accession>
<dbReference type="PANTHER" id="PTHR40252">
    <property type="entry name" value="BLR0328 PROTEIN"/>
    <property type="match status" value="1"/>
</dbReference>
<sequence>MTDVAVSQTNLPDSKEAGIFIGQELKSKLNQKNPDVVILFASPKYDYNTLLKSVEVTCNPEFLVGCSSAGEFTSSTPQISTVCAMALSSNDMLFNATLGKGLRADRGAVAHELAGAFKGPHNRDYAYRSAMILTDALAGYADNLIEQITVQTAGTYQLFGGGAGDDAKFQRTHVFYGTEAFPDAAVALEILSNKPIGIGVHHGWEPAGPQMRVTESQGAKLISLNAAPAIEAFLEHAKSTGQIFKKEDPLPFFLSNVLGILTRDNYRLRVPLTINEDGSINCAADILVGSSICIMKATERSATKAAEMATKSALAQLNNHKPKAAFFFDCVATRLRTGQDFGLELTALQDTLLPAQFVGCNTYGQIARAEGQFGGFHNCTAVIGIIPD</sequence>
<dbReference type="SMART" id="SM00897">
    <property type="entry name" value="FIST"/>
    <property type="match status" value="1"/>
</dbReference>
<dbReference type="InterPro" id="IPR019494">
    <property type="entry name" value="FIST_C"/>
</dbReference>
<feature type="domain" description="FIST" evidence="1">
    <location>
        <begin position="33"/>
        <end position="228"/>
    </location>
</feature>
<evidence type="ECO:0000313" key="4">
    <source>
        <dbReference type="Proteomes" id="UP000241912"/>
    </source>
</evidence>